<feature type="chain" id="PRO_5012236646" description="Yeast cell wall synthesis Kre9/Knh1-like N-terminal domain-containing protein" evidence="2">
    <location>
        <begin position="20"/>
        <end position="125"/>
    </location>
</feature>
<dbReference type="Pfam" id="PF10342">
    <property type="entry name" value="Kre9_KNH"/>
    <property type="match status" value="1"/>
</dbReference>
<sequence>MVLKSTLLLSLAVVQMALASTVTIVSPKAKDVWHAGQVVEFKCKQKVNHDGKLSIALATGPAQSLVIDRVIASNVNLTKGSYKWKIPKNINTTKKYVIEIGPNASDIAFAGKKITSHTSFPTAHT</sequence>
<evidence type="ECO:0000313" key="5">
    <source>
        <dbReference type="Proteomes" id="UP000193560"/>
    </source>
</evidence>
<evidence type="ECO:0000259" key="3">
    <source>
        <dbReference type="Pfam" id="PF10342"/>
    </source>
</evidence>
<accession>A0A1X2J1A7</accession>
<evidence type="ECO:0000256" key="1">
    <source>
        <dbReference type="ARBA" id="ARBA00022729"/>
    </source>
</evidence>
<comment type="caution">
    <text evidence="4">The sequence shown here is derived from an EMBL/GenBank/DDBJ whole genome shotgun (WGS) entry which is preliminary data.</text>
</comment>
<dbReference type="OrthoDB" id="2278575at2759"/>
<dbReference type="Proteomes" id="UP000193560">
    <property type="component" value="Unassembled WGS sequence"/>
</dbReference>
<feature type="domain" description="Yeast cell wall synthesis Kre9/Knh1-like N-terminal" evidence="3">
    <location>
        <begin position="26"/>
        <end position="104"/>
    </location>
</feature>
<gene>
    <name evidence="4" type="ORF">BCR42DRAFT_314905</name>
</gene>
<reference evidence="4 5" key="1">
    <citation type="submission" date="2016-07" db="EMBL/GenBank/DDBJ databases">
        <title>Pervasive Adenine N6-methylation of Active Genes in Fungi.</title>
        <authorList>
            <consortium name="DOE Joint Genome Institute"/>
            <person name="Mondo S.J."/>
            <person name="Dannebaum R.O."/>
            <person name="Kuo R.C."/>
            <person name="Labutti K."/>
            <person name="Haridas S."/>
            <person name="Kuo A."/>
            <person name="Salamov A."/>
            <person name="Ahrendt S.R."/>
            <person name="Lipzen A."/>
            <person name="Sullivan W."/>
            <person name="Andreopoulos W.B."/>
            <person name="Clum A."/>
            <person name="Lindquist E."/>
            <person name="Daum C."/>
            <person name="Ramamoorthy G.K."/>
            <person name="Gryganskyi A."/>
            <person name="Culley D."/>
            <person name="Magnuson J.K."/>
            <person name="James T.Y."/>
            <person name="O'Malley M.A."/>
            <person name="Stajich J.E."/>
            <person name="Spatafora J.W."/>
            <person name="Visel A."/>
            <person name="Grigoriev I.V."/>
        </authorList>
    </citation>
    <scope>NUCLEOTIDE SEQUENCE [LARGE SCALE GENOMIC DNA]</scope>
    <source>
        <strain evidence="4 5">NRRL 1336</strain>
    </source>
</reference>
<dbReference type="AlphaFoldDB" id="A0A1X2J1A7"/>
<dbReference type="InterPro" id="IPR018466">
    <property type="entry name" value="Kre9/Knh1-like_N"/>
</dbReference>
<keyword evidence="5" id="KW-1185">Reference proteome</keyword>
<organism evidence="4 5">
    <name type="scientific">Absidia repens</name>
    <dbReference type="NCBI Taxonomy" id="90262"/>
    <lineage>
        <taxon>Eukaryota</taxon>
        <taxon>Fungi</taxon>
        <taxon>Fungi incertae sedis</taxon>
        <taxon>Mucoromycota</taxon>
        <taxon>Mucoromycotina</taxon>
        <taxon>Mucoromycetes</taxon>
        <taxon>Mucorales</taxon>
        <taxon>Cunninghamellaceae</taxon>
        <taxon>Absidia</taxon>
    </lineage>
</organism>
<proteinExistence type="predicted"/>
<name>A0A1X2J1A7_9FUNG</name>
<dbReference type="EMBL" id="MCGE01000001">
    <property type="protein sequence ID" value="ORZ25639.1"/>
    <property type="molecule type" value="Genomic_DNA"/>
</dbReference>
<keyword evidence="1 2" id="KW-0732">Signal</keyword>
<feature type="signal peptide" evidence="2">
    <location>
        <begin position="1"/>
        <end position="19"/>
    </location>
</feature>
<evidence type="ECO:0000256" key="2">
    <source>
        <dbReference type="SAM" id="SignalP"/>
    </source>
</evidence>
<evidence type="ECO:0000313" key="4">
    <source>
        <dbReference type="EMBL" id="ORZ25639.1"/>
    </source>
</evidence>
<protein>
    <recommendedName>
        <fullName evidence="3">Yeast cell wall synthesis Kre9/Knh1-like N-terminal domain-containing protein</fullName>
    </recommendedName>
</protein>